<dbReference type="RefSeq" id="WP_043042372.1">
    <property type="nucleotide sequence ID" value="NZ_CP045701.2"/>
</dbReference>
<reference evidence="1 2" key="1">
    <citation type="journal article" date="2020" name="Front. Plant Sci.">
        <title>Isolation of Rhizosphere Bacteria That Improve Quality and Water Stress Tolerance in Greenhouse Ornamentals.</title>
        <authorList>
            <person name="Nordstedt N.P."/>
            <person name="Jones M.L."/>
        </authorList>
    </citation>
    <scope>NUCLEOTIDE SEQUENCE [LARGE SCALE GENOMIC DNA]</scope>
    <source>
        <strain evidence="1 2">C2F7</strain>
    </source>
</reference>
<accession>A0AAJ3KWY7</accession>
<proteinExistence type="predicted"/>
<name>A0AAJ3KWY7_9PSED</name>
<dbReference type="AlphaFoldDB" id="A0AAJ3KWY7"/>
<sequence length="142" mass="15930">MKKLTRLPTLALIALVFCAGLWAVSQWWEKALAKPVGAARISPNGCYRVQEFKPFWVLPGLFHPQSPPDEPEQLQWFVRWEIPAFFRLYDNRNGQLIGESAIYDLVNYGGPVSWGFGSHPTVSVEMITIGTDLPDCIGNQPG</sequence>
<dbReference type="EMBL" id="JABFMS010000043">
    <property type="protein sequence ID" value="NUT83164.1"/>
    <property type="molecule type" value="Genomic_DNA"/>
</dbReference>
<protein>
    <submittedName>
        <fullName evidence="1">Uncharacterized protein</fullName>
    </submittedName>
</protein>
<evidence type="ECO:0000313" key="2">
    <source>
        <dbReference type="Proteomes" id="UP000562723"/>
    </source>
</evidence>
<comment type="caution">
    <text evidence="1">The sequence shown here is derived from an EMBL/GenBank/DDBJ whole genome shotgun (WGS) entry which is preliminary data.</text>
</comment>
<organism evidence="1 2">
    <name type="scientific">Pseudomonas brassicacearum</name>
    <dbReference type="NCBI Taxonomy" id="930166"/>
    <lineage>
        <taxon>Bacteria</taxon>
        <taxon>Pseudomonadati</taxon>
        <taxon>Pseudomonadota</taxon>
        <taxon>Gammaproteobacteria</taxon>
        <taxon>Pseudomonadales</taxon>
        <taxon>Pseudomonadaceae</taxon>
        <taxon>Pseudomonas</taxon>
    </lineage>
</organism>
<dbReference type="Proteomes" id="UP000562723">
    <property type="component" value="Unassembled WGS sequence"/>
</dbReference>
<evidence type="ECO:0000313" key="1">
    <source>
        <dbReference type="EMBL" id="NUT83164.1"/>
    </source>
</evidence>
<gene>
    <name evidence="1" type="ORF">HNO85_19665</name>
</gene>